<dbReference type="PANTHER" id="PTHR37489:SF1">
    <property type="entry name" value="DUF3500 DOMAIN-CONTAINING PROTEIN"/>
    <property type="match status" value="1"/>
</dbReference>
<organism evidence="1">
    <name type="scientific">Solibacter usitatus (strain Ellin6076)</name>
    <dbReference type="NCBI Taxonomy" id="234267"/>
    <lineage>
        <taxon>Bacteria</taxon>
        <taxon>Pseudomonadati</taxon>
        <taxon>Acidobacteriota</taxon>
        <taxon>Terriglobia</taxon>
        <taxon>Bryobacterales</taxon>
        <taxon>Solibacteraceae</taxon>
        <taxon>Candidatus Solibacter</taxon>
    </lineage>
</organism>
<reference evidence="1" key="1">
    <citation type="submission" date="2006-10" db="EMBL/GenBank/DDBJ databases">
        <title>Complete sequence of Solibacter usitatus Ellin6076.</title>
        <authorList>
            <consortium name="US DOE Joint Genome Institute"/>
            <person name="Copeland A."/>
            <person name="Lucas S."/>
            <person name="Lapidus A."/>
            <person name="Barry K."/>
            <person name="Detter J.C."/>
            <person name="Glavina del Rio T."/>
            <person name="Hammon N."/>
            <person name="Israni S."/>
            <person name="Dalin E."/>
            <person name="Tice H."/>
            <person name="Pitluck S."/>
            <person name="Thompson L.S."/>
            <person name="Brettin T."/>
            <person name="Bruce D."/>
            <person name="Han C."/>
            <person name="Tapia R."/>
            <person name="Gilna P."/>
            <person name="Schmutz J."/>
            <person name="Larimer F."/>
            <person name="Land M."/>
            <person name="Hauser L."/>
            <person name="Kyrpides N."/>
            <person name="Mikhailova N."/>
            <person name="Janssen P.H."/>
            <person name="Kuske C.R."/>
            <person name="Richardson P."/>
        </authorList>
    </citation>
    <scope>NUCLEOTIDE SEQUENCE</scope>
    <source>
        <strain evidence="1">Ellin6076</strain>
    </source>
</reference>
<dbReference type="KEGG" id="sus:Acid_5832"/>
<protein>
    <recommendedName>
        <fullName evidence="2">DUF3500 domain-containing protein</fullName>
    </recommendedName>
</protein>
<dbReference type="HOGENOM" id="CLU_033093_1_1_0"/>
<evidence type="ECO:0008006" key="2">
    <source>
        <dbReference type="Google" id="ProtNLM"/>
    </source>
</evidence>
<sequence>MYNHMNLWPLSRQRNCGRTAQPASAILPLPSRQHSCTLYQGDSPMAKTALLGTIVILCCALAPAQSSSNVTPAIVAGANAFLGSLDDAQRAKVLFDFNDAAQRVKWSNLPTTMVPRAGLKMGDLSAPQRNAAMALLAAALSKRGYEKVLAIIEGDEQLKVAGGGRGGAMFGRDLFYISILGKPSLKDPWMLQFGGHHLALNLTIVGPEGILTPSLTAAQPAKYTVDGKTVRPLGAENDKAFALINALDEAQRKQAILNYKVADLVLGPGQDGKTIQPEGLKCSAMNASQQAMLLELAGEWAGIVNDKAAAARMAEIKANLAATWFAWSGPTTNGAPAYYRIQGPTLVIEYAPQPLGGDPTMHIHTIYRDPTNDYGKKSAGH</sequence>
<dbReference type="EMBL" id="CP000473">
    <property type="protein sequence ID" value="ABJ86777.1"/>
    <property type="molecule type" value="Genomic_DNA"/>
</dbReference>
<dbReference type="STRING" id="234267.Acid_5832"/>
<dbReference type="InParanoid" id="Q01U93"/>
<proteinExistence type="predicted"/>
<dbReference type="InterPro" id="IPR021889">
    <property type="entry name" value="DUF3500"/>
</dbReference>
<dbReference type="AlphaFoldDB" id="Q01U93"/>
<evidence type="ECO:0000313" key="1">
    <source>
        <dbReference type="EMBL" id="ABJ86777.1"/>
    </source>
</evidence>
<dbReference type="PANTHER" id="PTHR37489">
    <property type="entry name" value="DUF3500 DOMAIN-CONTAINING PROTEIN"/>
    <property type="match status" value="1"/>
</dbReference>
<name>Q01U93_SOLUE</name>
<dbReference type="eggNOG" id="COG0715">
    <property type="taxonomic scope" value="Bacteria"/>
</dbReference>
<dbReference type="Pfam" id="PF12006">
    <property type="entry name" value="DUF3500"/>
    <property type="match status" value="1"/>
</dbReference>
<accession>Q01U93</accession>
<gene>
    <name evidence="1" type="ordered locus">Acid_5832</name>
</gene>